<dbReference type="Proteomes" id="UP001185737">
    <property type="component" value="Unassembled WGS sequence"/>
</dbReference>
<comment type="caution">
    <text evidence="3">The sequence shown here is derived from an EMBL/GenBank/DDBJ whole genome shotgun (WGS) entry which is preliminary data.</text>
</comment>
<organism evidence="3 4">
    <name type="scientific">Rhodococcus jostii</name>
    <dbReference type="NCBI Taxonomy" id="132919"/>
    <lineage>
        <taxon>Bacteria</taxon>
        <taxon>Bacillati</taxon>
        <taxon>Actinomycetota</taxon>
        <taxon>Actinomycetes</taxon>
        <taxon>Mycobacteriales</taxon>
        <taxon>Nocardiaceae</taxon>
        <taxon>Rhodococcus</taxon>
    </lineage>
</organism>
<dbReference type="Gene3D" id="3.10.180.10">
    <property type="entry name" value="2,3-Dihydroxybiphenyl 1,2-Dioxygenase, domain 1"/>
    <property type="match status" value="1"/>
</dbReference>
<dbReference type="InterPro" id="IPR029068">
    <property type="entry name" value="Glyas_Bleomycin-R_OHBP_Dase"/>
</dbReference>
<feature type="transmembrane region" description="Helical" evidence="1">
    <location>
        <begin position="48"/>
        <end position="70"/>
    </location>
</feature>
<evidence type="ECO:0000313" key="3">
    <source>
        <dbReference type="EMBL" id="MDV6286573.1"/>
    </source>
</evidence>
<keyword evidence="1" id="KW-1133">Transmembrane helix</keyword>
<keyword evidence="1" id="KW-0472">Membrane</keyword>
<gene>
    <name evidence="3" type="ORF">R3Q59_39520</name>
</gene>
<evidence type="ECO:0000256" key="1">
    <source>
        <dbReference type="SAM" id="Phobius"/>
    </source>
</evidence>
<protein>
    <recommendedName>
        <fullName evidence="2">VOC domain-containing protein</fullName>
    </recommendedName>
</protein>
<feature type="domain" description="VOC" evidence="2">
    <location>
        <begin position="1"/>
        <end position="73"/>
    </location>
</feature>
<evidence type="ECO:0000259" key="2">
    <source>
        <dbReference type="PROSITE" id="PS51819"/>
    </source>
</evidence>
<proteinExistence type="predicted"/>
<reference evidence="3 4" key="1">
    <citation type="submission" date="2023-10" db="EMBL/GenBank/DDBJ databases">
        <title>Development of a sustainable strategy for remediation of hydrocarbon-contaminated territories based on the waste exchange concept.</title>
        <authorList>
            <person name="Krivoruchko A."/>
        </authorList>
    </citation>
    <scope>NUCLEOTIDE SEQUENCE [LARGE SCALE GENOMIC DNA]</scope>
    <source>
        <strain evidence="3 4">IEGM 60</strain>
    </source>
</reference>
<sequence>MIELVQYEVPAGGKQQTENCNAGAMHLAFAVDGIHEIYDRLRALGATFLSPPALITPASIAVATLVIFAIPMV</sequence>
<dbReference type="InterPro" id="IPR037523">
    <property type="entry name" value="VOC_core"/>
</dbReference>
<keyword evidence="1" id="KW-0812">Transmembrane</keyword>
<dbReference type="SUPFAM" id="SSF54593">
    <property type="entry name" value="Glyoxalase/Bleomycin resistance protein/Dihydroxybiphenyl dioxygenase"/>
    <property type="match status" value="1"/>
</dbReference>
<dbReference type="InterPro" id="IPR004360">
    <property type="entry name" value="Glyas_Fos-R_dOase_dom"/>
</dbReference>
<keyword evidence="4" id="KW-1185">Reference proteome</keyword>
<name>A0ABU4CSL5_RHOJO</name>
<dbReference type="Pfam" id="PF00903">
    <property type="entry name" value="Glyoxalase"/>
    <property type="match status" value="1"/>
</dbReference>
<accession>A0ABU4CSL5</accession>
<dbReference type="PROSITE" id="PS51819">
    <property type="entry name" value="VOC"/>
    <property type="match status" value="1"/>
</dbReference>
<evidence type="ECO:0000313" key="4">
    <source>
        <dbReference type="Proteomes" id="UP001185737"/>
    </source>
</evidence>
<dbReference type="EMBL" id="JAWLKA010000041">
    <property type="protein sequence ID" value="MDV6286573.1"/>
    <property type="molecule type" value="Genomic_DNA"/>
</dbReference>